<dbReference type="Proteomes" id="UP001412239">
    <property type="component" value="Unassembled WGS sequence"/>
</dbReference>
<name>A0A292Q0W0_9PEZI</name>
<proteinExistence type="predicted"/>
<organism evidence="2 3">
    <name type="scientific">Tuber aestivum</name>
    <name type="common">summer truffle</name>
    <dbReference type="NCBI Taxonomy" id="59557"/>
    <lineage>
        <taxon>Eukaryota</taxon>
        <taxon>Fungi</taxon>
        <taxon>Dikarya</taxon>
        <taxon>Ascomycota</taxon>
        <taxon>Pezizomycotina</taxon>
        <taxon>Pezizomycetes</taxon>
        <taxon>Pezizales</taxon>
        <taxon>Tuberaceae</taxon>
        <taxon>Tuber</taxon>
    </lineage>
</organism>
<gene>
    <name evidence="2" type="ORF">GSTUAT00003623001</name>
</gene>
<protein>
    <submittedName>
        <fullName evidence="2">Uncharacterized protein</fullName>
    </submittedName>
</protein>
<evidence type="ECO:0000313" key="2">
    <source>
        <dbReference type="EMBL" id="CUS12297.1"/>
    </source>
</evidence>
<sequence>MEFFSSSSSRAKARSAAVGMLANSPSAPRMLPAPAIPVIPEAIDPKLADRERTPPPSTVVIALAPSSPASIPVSPIEETLDLCDDCRERKNFGLRRCVPDVDPPARFDEELLDKPLPLTELQTWPPHSPMTRKSLPPSLKP</sequence>
<reference evidence="2" key="1">
    <citation type="submission" date="2015-10" db="EMBL/GenBank/DDBJ databases">
        <authorList>
            <person name="Regsiter A."/>
            <person name="william w."/>
        </authorList>
    </citation>
    <scope>NUCLEOTIDE SEQUENCE</scope>
    <source>
        <strain evidence="2">Montdore</strain>
    </source>
</reference>
<evidence type="ECO:0000256" key="1">
    <source>
        <dbReference type="SAM" id="MobiDB-lite"/>
    </source>
</evidence>
<feature type="region of interest" description="Disordered" evidence="1">
    <location>
        <begin position="118"/>
        <end position="141"/>
    </location>
</feature>
<accession>A0A292Q0W0</accession>
<dbReference type="AlphaFoldDB" id="A0A292Q0W0"/>
<evidence type="ECO:0000313" key="3">
    <source>
        <dbReference type="Proteomes" id="UP001412239"/>
    </source>
</evidence>
<keyword evidence="3" id="KW-1185">Reference proteome</keyword>
<dbReference type="EMBL" id="LN890996">
    <property type="protein sequence ID" value="CUS12297.1"/>
    <property type="molecule type" value="Genomic_DNA"/>
</dbReference>